<dbReference type="RefSeq" id="WP_377965630.1">
    <property type="nucleotide sequence ID" value="NZ_JBHZOL010000079.1"/>
</dbReference>
<accession>A0ABW6IG80</accession>
<feature type="region of interest" description="Disordered" evidence="1">
    <location>
        <begin position="1"/>
        <end position="32"/>
    </location>
</feature>
<evidence type="ECO:0000256" key="1">
    <source>
        <dbReference type="SAM" id="MobiDB-lite"/>
    </source>
</evidence>
<dbReference type="InterPro" id="IPR046298">
    <property type="entry name" value="DUF6335"/>
</dbReference>
<feature type="compositionally biased region" description="Polar residues" evidence="1">
    <location>
        <begin position="1"/>
        <end position="10"/>
    </location>
</feature>
<protein>
    <submittedName>
        <fullName evidence="2">DUF6335 family protein</fullName>
    </submittedName>
</protein>
<dbReference type="Proteomes" id="UP001600165">
    <property type="component" value="Unassembled WGS sequence"/>
</dbReference>
<dbReference type="EMBL" id="JBHZOL010000079">
    <property type="protein sequence ID" value="MFE4107171.1"/>
    <property type="molecule type" value="Genomic_DNA"/>
</dbReference>
<reference evidence="2 3" key="1">
    <citation type="submission" date="2024-10" db="EMBL/GenBank/DDBJ databases">
        <authorList>
            <person name="Ratan Roy A."/>
            <person name="Morales Sandoval P.H."/>
            <person name="De Los Santos Villalobos S."/>
            <person name="Chakraborty S."/>
            <person name="Mukherjee J."/>
        </authorList>
    </citation>
    <scope>NUCLEOTIDE SEQUENCE [LARGE SCALE GENOMIC DNA]</scope>
    <source>
        <strain evidence="2 3">S1</strain>
    </source>
</reference>
<comment type="caution">
    <text evidence="2">The sequence shown here is derived from an EMBL/GenBank/DDBJ whole genome shotgun (WGS) entry which is preliminary data.</text>
</comment>
<evidence type="ECO:0000313" key="3">
    <source>
        <dbReference type="Proteomes" id="UP001600165"/>
    </source>
</evidence>
<organism evidence="2 3">
    <name type="scientific">Almyronema epifaneia S1</name>
    <dbReference type="NCBI Taxonomy" id="2991925"/>
    <lineage>
        <taxon>Bacteria</taxon>
        <taxon>Bacillati</taxon>
        <taxon>Cyanobacteriota</taxon>
        <taxon>Cyanophyceae</taxon>
        <taxon>Nodosilineales</taxon>
        <taxon>Nodosilineaceae</taxon>
        <taxon>Almyronema</taxon>
        <taxon>Almyronema epifaneia</taxon>
    </lineage>
</organism>
<dbReference type="Pfam" id="PF19861">
    <property type="entry name" value="DUF6335"/>
    <property type="match status" value="1"/>
</dbReference>
<sequence length="143" mass="15170">MADQQSQDLQQGYKIAGNPEQPNQPAKIQAEADSMAEAVRMGLEDHSDRAGATVADNREYSAAGASTVGGDPDAMADQAKVVGEEAVGGTTPTPDQNVVDDIGEAMGIEAVDEQPLEITERMHARDRERAELDPLARDDNPPT</sequence>
<feature type="region of interest" description="Disordered" evidence="1">
    <location>
        <begin position="123"/>
        <end position="143"/>
    </location>
</feature>
<proteinExistence type="predicted"/>
<gene>
    <name evidence="2" type="ORF">ACFVKH_12820</name>
</gene>
<keyword evidence="3" id="KW-1185">Reference proteome</keyword>
<evidence type="ECO:0000313" key="2">
    <source>
        <dbReference type="EMBL" id="MFE4107171.1"/>
    </source>
</evidence>
<name>A0ABW6IG80_9CYAN</name>